<sequence length="203" mass="22070">MPVDGSDQRPACDAWDNSRCGGTAYCQPRCPRAFDDDGQPYVVRPSTADDRAPLVEMYDAMSLETTTLGLPPRTRERIERWLDGLADGGLNLLAVADDGVRGHVAAAPADASDPELVVFVHPDHRGCGVGTELLKQLVAYADAVGCESLVLTVDEDNERAVHVYDNLGFDVTERLRAEVTMQLALDGPLAARVKRPPAERRED</sequence>
<dbReference type="CDD" id="cd04301">
    <property type="entry name" value="NAT_SF"/>
    <property type="match status" value="1"/>
</dbReference>
<dbReference type="Pfam" id="PF00583">
    <property type="entry name" value="Acetyltransf_1"/>
    <property type="match status" value="1"/>
</dbReference>
<evidence type="ECO:0000259" key="1">
    <source>
        <dbReference type="PROSITE" id="PS51186"/>
    </source>
</evidence>
<dbReference type="KEGG" id="hanx:ABSL23_08710"/>
<proteinExistence type="predicted"/>
<reference evidence="2" key="1">
    <citation type="submission" date="2024-06" db="EMBL/GenBank/DDBJ databases">
        <title>Genome Sequence of an extremely halophilic archaeon isolated from Permian era halite, Salado Formation, Carlsbad, New Mexico: Halobacterium sp. strain NMX12-1.</title>
        <authorList>
            <person name="Sotoa L."/>
            <person name="DasSarma P."/>
            <person name="Anton B.P."/>
            <person name="Vincze T."/>
            <person name="Verma I."/>
            <person name="Eralp B."/>
            <person name="Powers D.W."/>
            <person name="Dozier B.L."/>
            <person name="Roberts R.J."/>
            <person name="DasSarma S."/>
        </authorList>
    </citation>
    <scope>NUCLEOTIDE SEQUENCE</scope>
    <source>
        <strain evidence="2">NMX12-1</strain>
    </source>
</reference>
<dbReference type="Gene3D" id="3.40.630.30">
    <property type="match status" value="1"/>
</dbReference>
<feature type="domain" description="N-acetyltransferase" evidence="1">
    <location>
        <begin position="41"/>
        <end position="186"/>
    </location>
</feature>
<dbReference type="InterPro" id="IPR016181">
    <property type="entry name" value="Acyl_CoA_acyltransferase"/>
</dbReference>
<dbReference type="GO" id="GO:0016747">
    <property type="term" value="F:acyltransferase activity, transferring groups other than amino-acyl groups"/>
    <property type="evidence" value="ECO:0007669"/>
    <property type="project" value="InterPro"/>
</dbReference>
<name>A0AAU8C973_9EURY</name>
<dbReference type="PANTHER" id="PTHR43072">
    <property type="entry name" value="N-ACETYLTRANSFERASE"/>
    <property type="match status" value="1"/>
</dbReference>
<dbReference type="EMBL" id="CP159204">
    <property type="protein sequence ID" value="XCF15332.1"/>
    <property type="molecule type" value="Genomic_DNA"/>
</dbReference>
<dbReference type="RefSeq" id="WP_353633438.1">
    <property type="nucleotide sequence ID" value="NZ_CP159204.1"/>
</dbReference>
<organism evidence="2">
    <name type="scientific">Halobacterium sp. NMX12-1</name>
    <dbReference type="NCBI Taxonomy" id="3166650"/>
    <lineage>
        <taxon>Archaea</taxon>
        <taxon>Methanobacteriati</taxon>
        <taxon>Methanobacteriota</taxon>
        <taxon>Stenosarchaea group</taxon>
        <taxon>Halobacteria</taxon>
        <taxon>Halobacteriales</taxon>
        <taxon>Halobacteriaceae</taxon>
        <taxon>Halobacterium</taxon>
    </lineage>
</organism>
<dbReference type="SUPFAM" id="SSF55729">
    <property type="entry name" value="Acyl-CoA N-acyltransferases (Nat)"/>
    <property type="match status" value="1"/>
</dbReference>
<protein>
    <submittedName>
        <fullName evidence="2">GNAT family N-acetyltransferase</fullName>
    </submittedName>
</protein>
<dbReference type="InterPro" id="IPR000182">
    <property type="entry name" value="GNAT_dom"/>
</dbReference>
<gene>
    <name evidence="2" type="ORF">ABSL23_08710</name>
</gene>
<accession>A0AAU8C973</accession>
<dbReference type="AlphaFoldDB" id="A0AAU8C973"/>
<evidence type="ECO:0000313" key="2">
    <source>
        <dbReference type="EMBL" id="XCF15332.1"/>
    </source>
</evidence>
<dbReference type="GeneID" id="91109225"/>
<dbReference type="PROSITE" id="PS51186">
    <property type="entry name" value="GNAT"/>
    <property type="match status" value="1"/>
</dbReference>